<protein>
    <recommendedName>
        <fullName evidence="2">YHS domain-containing protein</fullName>
    </recommendedName>
</protein>
<dbReference type="RefSeq" id="WP_284218805.1">
    <property type="nucleotide sequence ID" value="NZ_BSOT01000009.1"/>
</dbReference>
<accession>A0AA37T1W1</accession>
<evidence type="ECO:0000259" key="2">
    <source>
        <dbReference type="Pfam" id="PF04945"/>
    </source>
</evidence>
<reference evidence="3" key="2">
    <citation type="submission" date="2023-01" db="EMBL/GenBank/DDBJ databases">
        <title>Draft genome sequence of Agaribacter marinus strain NBRC 110023.</title>
        <authorList>
            <person name="Sun Q."/>
            <person name="Mori K."/>
        </authorList>
    </citation>
    <scope>NUCLEOTIDE SEQUENCE</scope>
    <source>
        <strain evidence="3">NBRC 110023</strain>
    </source>
</reference>
<reference evidence="3" key="1">
    <citation type="journal article" date="2014" name="Int. J. Syst. Evol. Microbiol.">
        <title>Complete genome sequence of Corynebacterium casei LMG S-19264T (=DSM 44701T), isolated from a smear-ripened cheese.</title>
        <authorList>
            <consortium name="US DOE Joint Genome Institute (JGI-PGF)"/>
            <person name="Walter F."/>
            <person name="Albersmeier A."/>
            <person name="Kalinowski J."/>
            <person name="Ruckert C."/>
        </authorList>
    </citation>
    <scope>NUCLEOTIDE SEQUENCE</scope>
    <source>
        <strain evidence="3">NBRC 110023</strain>
    </source>
</reference>
<keyword evidence="4" id="KW-1185">Reference proteome</keyword>
<dbReference type="AlphaFoldDB" id="A0AA37T1W1"/>
<dbReference type="Proteomes" id="UP001156601">
    <property type="component" value="Unassembled WGS sequence"/>
</dbReference>
<feature type="chain" id="PRO_5041210954" description="YHS domain-containing protein" evidence="1">
    <location>
        <begin position="23"/>
        <end position="150"/>
    </location>
</feature>
<proteinExistence type="predicted"/>
<comment type="caution">
    <text evidence="3">The sequence shown here is derived from an EMBL/GenBank/DDBJ whole genome shotgun (WGS) entry which is preliminary data.</text>
</comment>
<dbReference type="EMBL" id="BSOT01000009">
    <property type="protein sequence ID" value="GLR72390.1"/>
    <property type="molecule type" value="Genomic_DNA"/>
</dbReference>
<dbReference type="InterPro" id="IPR007029">
    <property type="entry name" value="YHS_dom"/>
</dbReference>
<feature type="domain" description="YHS" evidence="2">
    <location>
        <begin position="46"/>
        <end position="83"/>
    </location>
</feature>
<feature type="signal peptide" evidence="1">
    <location>
        <begin position="1"/>
        <end position="22"/>
    </location>
</feature>
<dbReference type="NCBIfam" id="NF041384">
    <property type="entry name" value="YHS_seleno_dom"/>
    <property type="match status" value="1"/>
</dbReference>
<name>A0AA37T1W1_9ALTE</name>
<evidence type="ECO:0000313" key="4">
    <source>
        <dbReference type="Proteomes" id="UP001156601"/>
    </source>
</evidence>
<evidence type="ECO:0000313" key="3">
    <source>
        <dbReference type="EMBL" id="GLR72390.1"/>
    </source>
</evidence>
<organism evidence="3 4">
    <name type="scientific">Agaribacter marinus</name>
    <dbReference type="NCBI Taxonomy" id="1431249"/>
    <lineage>
        <taxon>Bacteria</taxon>
        <taxon>Pseudomonadati</taxon>
        <taxon>Pseudomonadota</taxon>
        <taxon>Gammaproteobacteria</taxon>
        <taxon>Alteromonadales</taxon>
        <taxon>Alteromonadaceae</taxon>
        <taxon>Agaribacter</taxon>
    </lineage>
</organism>
<evidence type="ECO:0000256" key="1">
    <source>
        <dbReference type="SAM" id="SignalP"/>
    </source>
</evidence>
<sequence>MNVKHYFLTVFMLVAFSVEVLANNYTNSTPAVQGYDVVSYQTSKRPIKGSGHYVYDYQGATYQFANEANLAVFKKDPMKYVPAYGGYCAYGVSVGKKFVGDPEVWRIVDGKLYLNLDNSIQAIWLEDVPGRIKISNTEWRKIKDKSPTSL</sequence>
<keyword evidence="1" id="KW-0732">Signal</keyword>
<dbReference type="Pfam" id="PF04945">
    <property type="entry name" value="YHS"/>
    <property type="match status" value="1"/>
</dbReference>
<gene>
    <name evidence="3" type="ORF">GCM10007852_32980</name>
</gene>